<accession>A0A7H2QIH1</accession>
<dbReference type="Proteomes" id="UP000516862">
    <property type="component" value="Chromosome"/>
</dbReference>
<dbReference type="RefSeq" id="WP_151686004.1">
    <property type="nucleotide sequence ID" value="NZ_BKEE01000076.1"/>
</dbReference>
<dbReference type="InterPro" id="IPR012675">
    <property type="entry name" value="Beta-grasp_dom_sf"/>
</dbReference>
<protein>
    <submittedName>
        <fullName evidence="1">2Fe-2S iron-sulfur cluster binding domain-containing protein</fullName>
    </submittedName>
</protein>
<name>A0A7H2QIH1_9GAMM</name>
<reference evidence="1 2" key="2">
    <citation type="submission" date="2020-09" db="EMBL/GenBank/DDBJ databases">
        <authorList>
            <person name="Chen F.-J."/>
            <person name="Lee Y.-T."/>
        </authorList>
    </citation>
    <scope>NUCLEOTIDE SEQUENCE [LARGE SCALE GENOMIC DNA]</scope>
    <source>
        <strain evidence="1 2">AS73</strain>
    </source>
</reference>
<dbReference type="GO" id="GO:0051537">
    <property type="term" value="F:2 iron, 2 sulfur cluster binding"/>
    <property type="evidence" value="ECO:0007669"/>
    <property type="project" value="InterPro"/>
</dbReference>
<dbReference type="SUPFAM" id="SSF54292">
    <property type="entry name" value="2Fe-2S ferredoxin-like"/>
    <property type="match status" value="1"/>
</dbReference>
<gene>
    <name evidence="1" type="ORF">IC796_13390</name>
</gene>
<dbReference type="EMBL" id="CP061561">
    <property type="protein sequence ID" value="QNX04352.1"/>
    <property type="molecule type" value="Genomic_DNA"/>
</dbReference>
<dbReference type="InterPro" id="IPR036010">
    <property type="entry name" value="2Fe-2S_ferredoxin-like_sf"/>
</dbReference>
<sequence>MSKKIILDVVFNKSISKININPEKSILINLESNGYKIKNSCRRGLCGSCLIRIIDHTNGNFLLARACVTHQISDSIVEIIL</sequence>
<organism evidence="1 2">
    <name type="scientific">Acinetobacter seifertii</name>
    <dbReference type="NCBI Taxonomy" id="1530123"/>
    <lineage>
        <taxon>Bacteria</taxon>
        <taxon>Pseudomonadati</taxon>
        <taxon>Pseudomonadota</taxon>
        <taxon>Gammaproteobacteria</taxon>
        <taxon>Moraxellales</taxon>
        <taxon>Moraxellaceae</taxon>
        <taxon>Acinetobacter</taxon>
        <taxon>Acinetobacter calcoaceticus/baumannii complex</taxon>
    </lineage>
</organism>
<evidence type="ECO:0000313" key="2">
    <source>
        <dbReference type="Proteomes" id="UP000516862"/>
    </source>
</evidence>
<dbReference type="AlphaFoldDB" id="A0A7H2QIH1"/>
<dbReference type="Gene3D" id="3.10.20.30">
    <property type="match status" value="1"/>
</dbReference>
<reference evidence="2" key="1">
    <citation type="submission" date="2020-09" db="EMBL/GenBank/DDBJ databases">
        <title>Clinical and molecular characterization of Acinetobacter seifertii in Taiwan.</title>
        <authorList>
            <person name="Li L.-H."/>
            <person name="Yang Y.-S."/>
            <person name="Sun J.-R."/>
            <person name="Huang T.-W."/>
            <person name="Huang W.-C."/>
            <person name="Wang Y.-C."/>
            <person name="Kuo T.-H."/>
            <person name="Kuo S.-C."/>
            <person name="Chen T.-L."/>
        </authorList>
    </citation>
    <scope>NUCLEOTIDE SEQUENCE [LARGE SCALE GENOMIC DNA]</scope>
    <source>
        <strain evidence="2">AS73</strain>
    </source>
</reference>
<evidence type="ECO:0000313" key="1">
    <source>
        <dbReference type="EMBL" id="QNX04352.1"/>
    </source>
</evidence>
<proteinExistence type="predicted"/>
<dbReference type="InterPro" id="IPR001041">
    <property type="entry name" value="2Fe-2S_ferredoxin-type"/>
</dbReference>
<dbReference type="PROSITE" id="PS00197">
    <property type="entry name" value="2FE2S_FER_1"/>
    <property type="match status" value="1"/>
</dbReference>
<dbReference type="Pfam" id="PF00111">
    <property type="entry name" value="Fer2"/>
    <property type="match status" value="1"/>
</dbReference>
<dbReference type="InterPro" id="IPR006058">
    <property type="entry name" value="2Fe2S_fd_BS"/>
</dbReference>
<dbReference type="CDD" id="cd00207">
    <property type="entry name" value="fer2"/>
    <property type="match status" value="1"/>
</dbReference>
<dbReference type="PROSITE" id="PS51085">
    <property type="entry name" value="2FE2S_FER_2"/>
    <property type="match status" value="1"/>
</dbReference>